<feature type="coiled-coil region" evidence="1">
    <location>
        <begin position="972"/>
        <end position="999"/>
    </location>
</feature>
<dbReference type="InterPro" id="IPR002988">
    <property type="entry name" value="GA_module"/>
</dbReference>
<dbReference type="RefSeq" id="WP_129646205.1">
    <property type="nucleotide sequence ID" value="NZ_LR215037.1"/>
</dbReference>
<proteinExistence type="predicted"/>
<dbReference type="SMART" id="SM00844">
    <property type="entry name" value="GA"/>
    <property type="match status" value="2"/>
</dbReference>
<feature type="coiled-coil region" evidence="1">
    <location>
        <begin position="443"/>
        <end position="477"/>
    </location>
</feature>
<dbReference type="SUPFAM" id="SSF46997">
    <property type="entry name" value="Bacterial immunoglobulin/albumin-binding domains"/>
    <property type="match status" value="2"/>
</dbReference>
<dbReference type="Gene3D" id="1.20.5.420">
    <property type="entry name" value="Immunoglobulin FC, subunit C"/>
    <property type="match status" value="3"/>
</dbReference>
<dbReference type="EMBL" id="LR215037">
    <property type="protein sequence ID" value="VEU75260.1"/>
    <property type="molecule type" value="Genomic_DNA"/>
</dbReference>
<dbReference type="PROSITE" id="PS50234">
    <property type="entry name" value="VWFA"/>
    <property type="match status" value="1"/>
</dbReference>
<feature type="coiled-coil region" evidence="1">
    <location>
        <begin position="746"/>
        <end position="802"/>
    </location>
</feature>
<dbReference type="InterPro" id="IPR020840">
    <property type="entry name" value="Extracell_matrix-bd_GA"/>
</dbReference>
<feature type="domain" description="VWFA" evidence="2">
    <location>
        <begin position="837"/>
        <end position="1042"/>
    </location>
</feature>
<dbReference type="AlphaFoldDB" id="A0A449B3U9"/>
<dbReference type="InterPro" id="IPR002035">
    <property type="entry name" value="VWF_A"/>
</dbReference>
<evidence type="ECO:0000313" key="4">
    <source>
        <dbReference type="Proteomes" id="UP000290243"/>
    </source>
</evidence>
<feature type="coiled-coil region" evidence="1">
    <location>
        <begin position="639"/>
        <end position="674"/>
    </location>
</feature>
<dbReference type="KEGG" id="mmau:NCTC10168_00177"/>
<feature type="coiled-coil region" evidence="1">
    <location>
        <begin position="551"/>
        <end position="598"/>
    </location>
</feature>
<gene>
    <name evidence="3" type="primary">ebh</name>
    <name evidence="3" type="ORF">NCTC10168_00177</name>
</gene>
<dbReference type="InterPro" id="IPR009063">
    <property type="entry name" value="Ig/albumin-bd_sf"/>
</dbReference>
<dbReference type="Pfam" id="PF01468">
    <property type="entry name" value="GA"/>
    <property type="match status" value="3"/>
</dbReference>
<keyword evidence="4" id="KW-1185">Reference proteome</keyword>
<name>A0A449B3U9_9BACT</name>
<reference evidence="3 4" key="1">
    <citation type="submission" date="2019-01" db="EMBL/GenBank/DDBJ databases">
        <authorList>
            <consortium name="Pathogen Informatics"/>
        </authorList>
    </citation>
    <scope>NUCLEOTIDE SEQUENCE [LARGE SCALE GENOMIC DNA]</scope>
    <source>
        <strain evidence="3 4">NCTC10168</strain>
    </source>
</reference>
<protein>
    <submittedName>
        <fullName evidence="3">ECM-binding protein homolog</fullName>
    </submittedName>
</protein>
<evidence type="ECO:0000313" key="3">
    <source>
        <dbReference type="EMBL" id="VEU75260.1"/>
    </source>
</evidence>
<dbReference type="Proteomes" id="UP000290243">
    <property type="component" value="Chromosome"/>
</dbReference>
<organism evidence="3 4">
    <name type="scientific">Mycoplasmopsis maculosa</name>
    <dbReference type="NCBI Taxonomy" id="114885"/>
    <lineage>
        <taxon>Bacteria</taxon>
        <taxon>Bacillati</taxon>
        <taxon>Mycoplasmatota</taxon>
        <taxon>Mycoplasmoidales</taxon>
        <taxon>Metamycoplasmataceae</taxon>
        <taxon>Mycoplasmopsis</taxon>
    </lineage>
</organism>
<sequence>MDKNKKVITGLLAGSAAINSAAIIAILTIRCSDSESINDHILHKIKELDDEVISKTNDLVNNPDSREIFNNAQKMYDDALLKEKEIEKFIFENKLIGKEIDEVLEKLNADIDKLKKQLENNKLYNKERAKELIDKLSNNNPEKEKLLEKLNKSDFASEELWDIIEKTQDLLNKAKKEALKEINKLNDSQKKNELLQKVSNPNAKEEDYLSAKQEAINELEKARDKAISQINRLDNSSEKEKLLKIVNNLESTEEEINKSKESAENLLNKAKENALKELEKLTGSTKKDELSEKLNKENILQQEIKNIVNEVNEIFENEKERVKQLINSELTTDAEKENLLTELEKAKNIEEIKLVEAKIAPIKEIETISNEELKSNLLDKVYEINSKTENALDKLRDLETEAQLAKLPYPLGMEAPAVSEIRNRINDINSNEALNDLEKEAKVKEIKDTFANLIEKINNAKDKIAKVSEKRQAALNDILNNSNLIVNDDVINNAEFEALDQAITNALNQDKSDAKDIIDSLSHLTNKQKEDFKNLIDEANSNNDIKKILDSAKLQDQKEDKKAELDRIIESLDYPNTNAEAKNELKVLYKEDKTLEELEQIKQLIVGENGVESKVNDANSKISKLPEAKQQALKDELNNASTNEEFEELFNKIAQALNDSKQEIKDEIVKLTHLTSEQRKELEKAVDAATNSTELNKILNKAKLLDKIEEAKSLITPNESYALADDPEVRNIIDRTINNMHKEADALETEAEVNNKIQELTVLNEKLKEVKNSIENLTNNEVSNLEETKKELAKKLARVNDIDDIPFVNFEIDKEKVKKLAESLDYPSKPNNVAISDIKLLIDQIDTTNLDEAKAKLDKIKNQIENTDAELPLATKIQEAKDKIAEIRQSDKVDRITPLEAELDRANTKEEFETLLNNIQIAKDAADKEWRDNLRDSLKKQAESLPYPAGLNAQGIKDIKNIIDSLTDDELVEWQTTKLNEIDKKIKEANKEIAKLSSDDQTRLNEKLNSANTDEEFNQLFEDIRNSSATKKQNITDAINSLNYLSRDEKDNFIAQLENATSEEMNEVLVEAKKQNIDNLIDTLPYPSGSLAKAKSDLKADIAKINNSNDLDSKLA</sequence>
<feature type="coiled-coil region" evidence="1">
    <location>
        <begin position="97"/>
        <end position="328"/>
    </location>
</feature>
<evidence type="ECO:0000256" key="1">
    <source>
        <dbReference type="SAM" id="Coils"/>
    </source>
</evidence>
<keyword evidence="1" id="KW-0175">Coiled coil</keyword>
<accession>A0A449B3U9</accession>
<evidence type="ECO:0000259" key="2">
    <source>
        <dbReference type="PROSITE" id="PS50234"/>
    </source>
</evidence>
<dbReference type="OrthoDB" id="403865at2"/>